<protein>
    <submittedName>
        <fullName evidence="3">FeoA</fullName>
    </submittedName>
</protein>
<dbReference type="EMBL" id="BBIO01000003">
    <property type="protein sequence ID" value="GAK44393.1"/>
    <property type="molecule type" value="Genomic_DNA"/>
</dbReference>
<dbReference type="SUPFAM" id="SSF50037">
    <property type="entry name" value="C-terminal domain of transcriptional repressors"/>
    <property type="match status" value="1"/>
</dbReference>
<dbReference type="Proteomes" id="UP000028702">
    <property type="component" value="Unassembled WGS sequence"/>
</dbReference>
<gene>
    <name evidence="3" type="ORF">M2A_0892</name>
</gene>
<proteinExistence type="predicted"/>
<feature type="domain" description="Ferrous iron transporter FeoA-like" evidence="2">
    <location>
        <begin position="12"/>
        <end position="90"/>
    </location>
</feature>
<dbReference type="AlphaFoldDB" id="A0A081B8M5"/>
<keyword evidence="4" id="KW-1185">Reference proteome</keyword>
<accession>A0A081B8M5</accession>
<sequence length="94" mass="10007">MPDISTAAENQVTLADMRYGEKGRIASIASQTAENDAGLAARLLELGIMEGAEIEALHRSPFGGDPMSVKVDRTIIALRRADAGTIIIERLNGN</sequence>
<evidence type="ECO:0000313" key="3">
    <source>
        <dbReference type="EMBL" id="GAK44393.1"/>
    </source>
</evidence>
<name>A0A081B8M5_9HYPH</name>
<keyword evidence="1" id="KW-0408">Iron</keyword>
<evidence type="ECO:0000256" key="1">
    <source>
        <dbReference type="ARBA" id="ARBA00023004"/>
    </source>
</evidence>
<dbReference type="PANTHER" id="PTHR42954">
    <property type="entry name" value="FE(2+) TRANSPORT PROTEIN A"/>
    <property type="match status" value="1"/>
</dbReference>
<organism evidence="3 4">
    <name type="scientific">Tepidicaulis marinus</name>
    <dbReference type="NCBI Taxonomy" id="1333998"/>
    <lineage>
        <taxon>Bacteria</taxon>
        <taxon>Pseudomonadati</taxon>
        <taxon>Pseudomonadota</taxon>
        <taxon>Alphaproteobacteria</taxon>
        <taxon>Hyphomicrobiales</taxon>
        <taxon>Parvibaculaceae</taxon>
        <taxon>Tepidicaulis</taxon>
    </lineage>
</organism>
<evidence type="ECO:0000259" key="2">
    <source>
        <dbReference type="SMART" id="SM00899"/>
    </source>
</evidence>
<dbReference type="GO" id="GO:0046914">
    <property type="term" value="F:transition metal ion binding"/>
    <property type="evidence" value="ECO:0007669"/>
    <property type="project" value="InterPro"/>
</dbReference>
<dbReference type="eggNOG" id="COG1918">
    <property type="taxonomic scope" value="Bacteria"/>
</dbReference>
<dbReference type="RefSeq" id="WP_045443484.1">
    <property type="nucleotide sequence ID" value="NZ_BBIO01000003.1"/>
</dbReference>
<dbReference type="InterPro" id="IPR008988">
    <property type="entry name" value="Transcriptional_repressor_C"/>
</dbReference>
<comment type="caution">
    <text evidence="3">The sequence shown here is derived from an EMBL/GenBank/DDBJ whole genome shotgun (WGS) entry which is preliminary data.</text>
</comment>
<dbReference type="InterPro" id="IPR052713">
    <property type="entry name" value="FeoA"/>
</dbReference>
<dbReference type="Gene3D" id="2.30.30.90">
    <property type="match status" value="1"/>
</dbReference>
<reference evidence="3 4" key="1">
    <citation type="submission" date="2014-07" db="EMBL/GenBank/DDBJ databases">
        <title>Tepidicaulis marinum gen. nov., sp. nov., a novel marine bacterium denitrifying nitrate to nitrous oxide strictly under microaerobic conditions.</title>
        <authorList>
            <person name="Takeuchi M."/>
            <person name="Yamagishi T."/>
            <person name="Kamagata Y."/>
            <person name="Oshima K."/>
            <person name="Hattori M."/>
            <person name="Katayama T."/>
            <person name="Hanada S."/>
            <person name="Tamaki H."/>
            <person name="Marumo K."/>
            <person name="Maeda H."/>
            <person name="Nedachi M."/>
            <person name="Iwasaki W."/>
            <person name="Suwa Y."/>
            <person name="Sakata S."/>
        </authorList>
    </citation>
    <scope>NUCLEOTIDE SEQUENCE [LARGE SCALE GENOMIC DNA]</scope>
    <source>
        <strain evidence="3 4">MA2</strain>
    </source>
</reference>
<dbReference type="Pfam" id="PF04023">
    <property type="entry name" value="FeoA"/>
    <property type="match status" value="1"/>
</dbReference>
<evidence type="ECO:0000313" key="4">
    <source>
        <dbReference type="Proteomes" id="UP000028702"/>
    </source>
</evidence>
<dbReference type="InterPro" id="IPR038157">
    <property type="entry name" value="FeoA_core_dom"/>
</dbReference>
<dbReference type="STRING" id="1333998.M2A_0892"/>
<dbReference type="SMART" id="SM00899">
    <property type="entry name" value="FeoA"/>
    <property type="match status" value="1"/>
</dbReference>
<dbReference type="InterPro" id="IPR007167">
    <property type="entry name" value="Fe-transptr_FeoA-like"/>
</dbReference>
<dbReference type="PANTHER" id="PTHR42954:SF2">
    <property type="entry name" value="FE(2+) TRANSPORT PROTEIN A"/>
    <property type="match status" value="1"/>
</dbReference>